<dbReference type="Proteomes" id="UP001222325">
    <property type="component" value="Unassembled WGS sequence"/>
</dbReference>
<accession>A0AAD6U6S2</accession>
<proteinExistence type="predicted"/>
<keyword evidence="1" id="KW-0732">Signal</keyword>
<evidence type="ECO:0000313" key="3">
    <source>
        <dbReference type="Proteomes" id="UP001222325"/>
    </source>
</evidence>
<dbReference type="AlphaFoldDB" id="A0AAD6U6S2"/>
<reference evidence="2" key="1">
    <citation type="submission" date="2023-03" db="EMBL/GenBank/DDBJ databases">
        <title>Massive genome expansion in bonnet fungi (Mycena s.s.) driven by repeated elements and novel gene families across ecological guilds.</title>
        <authorList>
            <consortium name="Lawrence Berkeley National Laboratory"/>
            <person name="Harder C.B."/>
            <person name="Miyauchi S."/>
            <person name="Viragh M."/>
            <person name="Kuo A."/>
            <person name="Thoen E."/>
            <person name="Andreopoulos B."/>
            <person name="Lu D."/>
            <person name="Skrede I."/>
            <person name="Drula E."/>
            <person name="Henrissat B."/>
            <person name="Morin E."/>
            <person name="Kohler A."/>
            <person name="Barry K."/>
            <person name="LaButti K."/>
            <person name="Morin E."/>
            <person name="Salamov A."/>
            <person name="Lipzen A."/>
            <person name="Mereny Z."/>
            <person name="Hegedus B."/>
            <person name="Baldrian P."/>
            <person name="Stursova M."/>
            <person name="Weitz H."/>
            <person name="Taylor A."/>
            <person name="Grigoriev I.V."/>
            <person name="Nagy L.G."/>
            <person name="Martin F."/>
            <person name="Kauserud H."/>
        </authorList>
    </citation>
    <scope>NUCLEOTIDE SEQUENCE</scope>
    <source>
        <strain evidence="2">CBHHK173m</strain>
    </source>
</reference>
<feature type="chain" id="PRO_5041939777" evidence="1">
    <location>
        <begin position="21"/>
        <end position="350"/>
    </location>
</feature>
<comment type="caution">
    <text evidence="2">The sequence shown here is derived from an EMBL/GenBank/DDBJ whole genome shotgun (WGS) entry which is preliminary data.</text>
</comment>
<protein>
    <submittedName>
        <fullName evidence="2">Uncharacterized protein</fullName>
    </submittedName>
</protein>
<evidence type="ECO:0000256" key="1">
    <source>
        <dbReference type="SAM" id="SignalP"/>
    </source>
</evidence>
<organism evidence="2 3">
    <name type="scientific">Mycena belliarum</name>
    <dbReference type="NCBI Taxonomy" id="1033014"/>
    <lineage>
        <taxon>Eukaryota</taxon>
        <taxon>Fungi</taxon>
        <taxon>Dikarya</taxon>
        <taxon>Basidiomycota</taxon>
        <taxon>Agaricomycotina</taxon>
        <taxon>Agaricomycetes</taxon>
        <taxon>Agaricomycetidae</taxon>
        <taxon>Agaricales</taxon>
        <taxon>Marasmiineae</taxon>
        <taxon>Mycenaceae</taxon>
        <taxon>Mycena</taxon>
    </lineage>
</organism>
<evidence type="ECO:0000313" key="2">
    <source>
        <dbReference type="EMBL" id="KAJ7089248.1"/>
    </source>
</evidence>
<gene>
    <name evidence="2" type="ORF">B0H15DRAFT_280686</name>
</gene>
<keyword evidence="3" id="KW-1185">Reference proteome</keyword>
<name>A0AAD6U6S2_9AGAR</name>
<feature type="signal peptide" evidence="1">
    <location>
        <begin position="1"/>
        <end position="20"/>
    </location>
</feature>
<sequence length="350" mass="35007">MLSFFIPLAVLSCGPLFSNASPIVAINAAAAAAPALGANFGGLPISIPGGSIQGAAKIVISSPLSAPGTLETVSGVATPSGSIPSANRIVASIPSSIASHASSLPTPPTSSLSASLLSSNISSSVPSSASGTTSNTSAIFAPLSRVANSLRRASNTSADLLSSLGTATNLSGTTGQLTAGLSTLVKQLNAASSSTQSLNTVLAGISLNTTSTKLVQTGLSATGSTTASANAAQIFKQGFTIADLVSSLSAQISTVVQKTPSSVSLSPLRSALQSLQLRLETTYVGMAPLCGGLPQGKALTIAWVKANAALDTSKSRIVSSFSNIRPIPSLFTPCPMYTKRKSQRLTSCRN</sequence>
<dbReference type="EMBL" id="JARJCN010000024">
    <property type="protein sequence ID" value="KAJ7089248.1"/>
    <property type="molecule type" value="Genomic_DNA"/>
</dbReference>